<dbReference type="EMBL" id="UZAK01035401">
    <property type="protein sequence ID" value="VDP50211.1"/>
    <property type="molecule type" value="Genomic_DNA"/>
</dbReference>
<proteinExistence type="predicted"/>
<evidence type="ECO:0000313" key="2">
    <source>
        <dbReference type="Proteomes" id="UP000279833"/>
    </source>
</evidence>
<accession>A0A183KCT3</accession>
<dbReference type="WBParaSite" id="SCUD_0001282601-mRNA-1">
    <property type="protein sequence ID" value="SCUD_0001282601-mRNA-1"/>
    <property type="gene ID" value="SCUD_0001282601"/>
</dbReference>
<reference evidence="1 2" key="2">
    <citation type="submission" date="2018-11" db="EMBL/GenBank/DDBJ databases">
        <authorList>
            <consortium name="Pathogen Informatics"/>
        </authorList>
    </citation>
    <scope>NUCLEOTIDE SEQUENCE [LARGE SCALE GENOMIC DNA]</scope>
    <source>
        <strain evidence="1">Dakar</strain>
        <strain evidence="2">Dakar, Senegal</strain>
    </source>
</reference>
<name>A0A183KCT3_9TREM</name>
<sequence length="51" mass="5726">MKLDRHLLIDSIVHDDIQNNITDTVITIVLVKYVMRLIVHIGAPSVTANCL</sequence>
<keyword evidence="2" id="KW-1185">Reference proteome</keyword>
<evidence type="ECO:0000313" key="1">
    <source>
        <dbReference type="EMBL" id="VDP50211.1"/>
    </source>
</evidence>
<dbReference type="AlphaFoldDB" id="A0A183KCT3"/>
<evidence type="ECO:0000313" key="3">
    <source>
        <dbReference type="WBParaSite" id="SCUD_0001282601-mRNA-1"/>
    </source>
</evidence>
<dbReference type="Proteomes" id="UP000279833">
    <property type="component" value="Unassembled WGS sequence"/>
</dbReference>
<protein>
    <submittedName>
        <fullName evidence="1 3">Uncharacterized protein</fullName>
    </submittedName>
</protein>
<gene>
    <name evidence="1" type="ORF">SCUD_LOCUS12823</name>
</gene>
<organism evidence="3">
    <name type="scientific">Schistosoma curassoni</name>
    <dbReference type="NCBI Taxonomy" id="6186"/>
    <lineage>
        <taxon>Eukaryota</taxon>
        <taxon>Metazoa</taxon>
        <taxon>Spiralia</taxon>
        <taxon>Lophotrochozoa</taxon>
        <taxon>Platyhelminthes</taxon>
        <taxon>Trematoda</taxon>
        <taxon>Digenea</taxon>
        <taxon>Strigeidida</taxon>
        <taxon>Schistosomatoidea</taxon>
        <taxon>Schistosomatidae</taxon>
        <taxon>Schistosoma</taxon>
    </lineage>
</organism>
<reference evidence="3" key="1">
    <citation type="submission" date="2016-06" db="UniProtKB">
        <authorList>
            <consortium name="WormBaseParasite"/>
        </authorList>
    </citation>
    <scope>IDENTIFICATION</scope>
</reference>